<organism evidence="1">
    <name type="scientific">Anguilla anguilla</name>
    <name type="common">European freshwater eel</name>
    <name type="synonym">Muraena anguilla</name>
    <dbReference type="NCBI Taxonomy" id="7936"/>
    <lineage>
        <taxon>Eukaryota</taxon>
        <taxon>Metazoa</taxon>
        <taxon>Chordata</taxon>
        <taxon>Craniata</taxon>
        <taxon>Vertebrata</taxon>
        <taxon>Euteleostomi</taxon>
        <taxon>Actinopterygii</taxon>
        <taxon>Neopterygii</taxon>
        <taxon>Teleostei</taxon>
        <taxon>Anguilliformes</taxon>
        <taxon>Anguillidae</taxon>
        <taxon>Anguilla</taxon>
    </lineage>
</organism>
<dbReference type="EMBL" id="GBXM01070359">
    <property type="protein sequence ID" value="JAH38218.1"/>
    <property type="molecule type" value="Transcribed_RNA"/>
</dbReference>
<dbReference type="AlphaFoldDB" id="A0A0E9SCG7"/>
<protein>
    <submittedName>
        <fullName evidence="1">Uncharacterized protein</fullName>
    </submittedName>
</protein>
<evidence type="ECO:0000313" key="1">
    <source>
        <dbReference type="EMBL" id="JAH38218.1"/>
    </source>
</evidence>
<name>A0A0E9SCG7_ANGAN</name>
<reference evidence="1" key="1">
    <citation type="submission" date="2014-11" db="EMBL/GenBank/DDBJ databases">
        <authorList>
            <person name="Amaro Gonzalez C."/>
        </authorList>
    </citation>
    <scope>NUCLEOTIDE SEQUENCE</scope>
</reference>
<accession>A0A0E9SCG7</accession>
<reference evidence="1" key="2">
    <citation type="journal article" date="2015" name="Fish Shellfish Immunol.">
        <title>Early steps in the European eel (Anguilla anguilla)-Vibrio vulnificus interaction in the gills: Role of the RtxA13 toxin.</title>
        <authorList>
            <person name="Callol A."/>
            <person name="Pajuelo D."/>
            <person name="Ebbesson L."/>
            <person name="Teles M."/>
            <person name="MacKenzie S."/>
            <person name="Amaro C."/>
        </authorList>
    </citation>
    <scope>NUCLEOTIDE SEQUENCE</scope>
</reference>
<sequence>MGIHQGLLTVALCLHKV</sequence>
<proteinExistence type="predicted"/>